<proteinExistence type="predicted"/>
<keyword evidence="2" id="KW-1185">Reference proteome</keyword>
<accession>A0AAV4UX70</accession>
<dbReference type="Proteomes" id="UP001054837">
    <property type="component" value="Unassembled WGS sequence"/>
</dbReference>
<reference evidence="1 2" key="1">
    <citation type="submission" date="2021-06" db="EMBL/GenBank/DDBJ databases">
        <title>Caerostris darwini draft genome.</title>
        <authorList>
            <person name="Kono N."/>
            <person name="Arakawa K."/>
        </authorList>
    </citation>
    <scope>NUCLEOTIDE SEQUENCE [LARGE SCALE GENOMIC DNA]</scope>
</reference>
<comment type="caution">
    <text evidence="1">The sequence shown here is derived from an EMBL/GenBank/DDBJ whole genome shotgun (WGS) entry which is preliminary data.</text>
</comment>
<gene>
    <name evidence="1" type="primary">AVEN_45348_1</name>
    <name evidence="1" type="ORF">CDAR_317161</name>
</gene>
<organism evidence="1 2">
    <name type="scientific">Caerostris darwini</name>
    <dbReference type="NCBI Taxonomy" id="1538125"/>
    <lineage>
        <taxon>Eukaryota</taxon>
        <taxon>Metazoa</taxon>
        <taxon>Ecdysozoa</taxon>
        <taxon>Arthropoda</taxon>
        <taxon>Chelicerata</taxon>
        <taxon>Arachnida</taxon>
        <taxon>Araneae</taxon>
        <taxon>Araneomorphae</taxon>
        <taxon>Entelegynae</taxon>
        <taxon>Araneoidea</taxon>
        <taxon>Araneidae</taxon>
        <taxon>Caerostris</taxon>
    </lineage>
</organism>
<name>A0AAV4UX70_9ARAC</name>
<evidence type="ECO:0000313" key="1">
    <source>
        <dbReference type="EMBL" id="GIY61935.1"/>
    </source>
</evidence>
<evidence type="ECO:0000313" key="2">
    <source>
        <dbReference type="Proteomes" id="UP001054837"/>
    </source>
</evidence>
<dbReference type="AlphaFoldDB" id="A0AAV4UX70"/>
<protein>
    <submittedName>
        <fullName evidence="1">DDE_Tnp_IS1595 domain-containing protein</fullName>
    </submittedName>
</protein>
<sequence length="193" mass="22169">MHPSLYYFSCYSWHTILESEETTLKFMQEVGLIPSMSSPCPACPVCGAETRVNKAPERKLGFRYVCSTRRTAKCTGTVSALKNTFMERSQLPFRDVMAILFGFVKKMQVTDVIESVRNWRALRGEPTISNESVVDFYSYFREVAEVFASHHSKQLGGPKKTILLDETFVTRRKYNRGRITRTMTQTVFGIFCK</sequence>
<dbReference type="EMBL" id="BPLQ01012011">
    <property type="protein sequence ID" value="GIY61935.1"/>
    <property type="molecule type" value="Genomic_DNA"/>
</dbReference>